<protein>
    <submittedName>
        <fullName evidence="2">Septum formation initiator family protein</fullName>
    </submittedName>
</protein>
<dbReference type="Gene3D" id="6.10.140.920">
    <property type="match status" value="1"/>
</dbReference>
<proteinExistence type="predicted"/>
<evidence type="ECO:0000313" key="2">
    <source>
        <dbReference type="EMBL" id="KAA5536491.1"/>
    </source>
</evidence>
<comment type="caution">
    <text evidence="2">The sequence shown here is derived from an EMBL/GenBank/DDBJ whole genome shotgun (WGS) entry which is preliminary data.</text>
</comment>
<evidence type="ECO:0000256" key="1">
    <source>
        <dbReference type="SAM" id="Coils"/>
    </source>
</evidence>
<reference evidence="2 3" key="1">
    <citation type="submission" date="2019-09" db="EMBL/GenBank/DDBJ databases">
        <title>Genome sequence and assembly of Taibaiella sp.</title>
        <authorList>
            <person name="Chhetri G."/>
        </authorList>
    </citation>
    <scope>NUCLEOTIDE SEQUENCE [LARGE SCALE GENOMIC DNA]</scope>
    <source>
        <strain evidence="2 3">KVB11</strain>
    </source>
</reference>
<accession>A0A5M6CMQ2</accession>
<evidence type="ECO:0000313" key="3">
    <source>
        <dbReference type="Proteomes" id="UP000323632"/>
    </source>
</evidence>
<keyword evidence="1" id="KW-0175">Coiled coil</keyword>
<dbReference type="RefSeq" id="WP_150031068.1">
    <property type="nucleotide sequence ID" value="NZ_VWSH01000001.1"/>
</dbReference>
<sequence>MKNILKIFTNKYFITAILFLLLMVFFDQNDWFTQHARVKELEETQSKIDHLNNEIGRMDKELNDINTNNAKTEQYAREKYHEKRDGEDLYLIIHDSAKTVK</sequence>
<dbReference type="EMBL" id="VWSH01000001">
    <property type="protein sequence ID" value="KAA5536491.1"/>
    <property type="molecule type" value="Genomic_DNA"/>
</dbReference>
<keyword evidence="3" id="KW-1185">Reference proteome</keyword>
<dbReference type="AlphaFoldDB" id="A0A5M6CMQ2"/>
<dbReference type="SUPFAM" id="SSF161270">
    <property type="entry name" value="PspA lactotransferrin-binding region"/>
    <property type="match status" value="1"/>
</dbReference>
<organism evidence="2 3">
    <name type="scientific">Taibaiella lutea</name>
    <dbReference type="NCBI Taxonomy" id="2608001"/>
    <lineage>
        <taxon>Bacteria</taxon>
        <taxon>Pseudomonadati</taxon>
        <taxon>Bacteroidota</taxon>
        <taxon>Chitinophagia</taxon>
        <taxon>Chitinophagales</taxon>
        <taxon>Chitinophagaceae</taxon>
        <taxon>Taibaiella</taxon>
    </lineage>
</organism>
<feature type="coiled-coil region" evidence="1">
    <location>
        <begin position="41"/>
        <end position="68"/>
    </location>
</feature>
<dbReference type="Proteomes" id="UP000323632">
    <property type="component" value="Unassembled WGS sequence"/>
</dbReference>
<dbReference type="Pfam" id="PF04977">
    <property type="entry name" value="DivIC"/>
    <property type="match status" value="1"/>
</dbReference>
<dbReference type="InterPro" id="IPR007060">
    <property type="entry name" value="FtsL/DivIC"/>
</dbReference>
<gene>
    <name evidence="2" type="ORF">F0919_02145</name>
</gene>
<name>A0A5M6CMQ2_9BACT</name>